<evidence type="ECO:0000313" key="2">
    <source>
        <dbReference type="EMBL" id="EMM72356.1"/>
    </source>
</evidence>
<keyword evidence="1" id="KW-1133">Transmembrane helix</keyword>
<dbReference type="AlphaFoldDB" id="M6G065"/>
<name>M6G065_9LEPT</name>
<protein>
    <submittedName>
        <fullName evidence="2">Uncharacterized protein</fullName>
    </submittedName>
</protein>
<evidence type="ECO:0000313" key="3">
    <source>
        <dbReference type="Proteomes" id="UP000012101"/>
    </source>
</evidence>
<organism evidence="2 3">
    <name type="scientific">Leptospira weilii str. 2006001855</name>
    <dbReference type="NCBI Taxonomy" id="996804"/>
    <lineage>
        <taxon>Bacteria</taxon>
        <taxon>Pseudomonadati</taxon>
        <taxon>Spirochaetota</taxon>
        <taxon>Spirochaetia</taxon>
        <taxon>Leptospirales</taxon>
        <taxon>Leptospiraceae</taxon>
        <taxon>Leptospira</taxon>
    </lineage>
</organism>
<feature type="transmembrane region" description="Helical" evidence="1">
    <location>
        <begin position="12"/>
        <end position="39"/>
    </location>
</feature>
<dbReference type="Proteomes" id="UP000012101">
    <property type="component" value="Unassembled WGS sequence"/>
</dbReference>
<sequence>MSKILRLNAGFILKLTVLYFIGISSTNLCLMEYIIVSILGRLNSSSFSE</sequence>
<comment type="caution">
    <text evidence="2">The sequence shown here is derived from an EMBL/GenBank/DDBJ whole genome shotgun (WGS) entry which is preliminary data.</text>
</comment>
<gene>
    <name evidence="2" type="ORF">LEP1GSC038_3943</name>
</gene>
<accession>M6G065</accession>
<evidence type="ECO:0000256" key="1">
    <source>
        <dbReference type="SAM" id="Phobius"/>
    </source>
</evidence>
<reference evidence="2 3" key="1">
    <citation type="submission" date="2013-01" db="EMBL/GenBank/DDBJ databases">
        <authorList>
            <person name="Harkins D.M."/>
            <person name="Durkin A.S."/>
            <person name="Brinkac L.M."/>
            <person name="Haft D.H."/>
            <person name="Selengut J.D."/>
            <person name="Sanka R."/>
            <person name="DePew J."/>
            <person name="Purushe J."/>
            <person name="Hospenthal D.R."/>
            <person name="Murray C.K."/>
            <person name="Pimentel G."/>
            <person name="Wasfy M."/>
            <person name="Vinetz J.M."/>
            <person name="Sutton G.G."/>
            <person name="Nierman W.C."/>
            <person name="Fouts D.E."/>
        </authorList>
    </citation>
    <scope>NUCLEOTIDE SEQUENCE [LARGE SCALE GENOMIC DNA]</scope>
    <source>
        <strain evidence="2 3">2006001855</strain>
    </source>
</reference>
<keyword evidence="1" id="KW-0472">Membrane</keyword>
<proteinExistence type="predicted"/>
<keyword evidence="1" id="KW-0812">Transmembrane</keyword>
<dbReference type="EMBL" id="AFJM02000042">
    <property type="protein sequence ID" value="EMM72356.1"/>
    <property type="molecule type" value="Genomic_DNA"/>
</dbReference>